<dbReference type="EMBL" id="JRES01001135">
    <property type="protein sequence ID" value="KNC25237.1"/>
    <property type="molecule type" value="Genomic_DNA"/>
</dbReference>
<dbReference type="Proteomes" id="UP000037069">
    <property type="component" value="Unassembled WGS sequence"/>
</dbReference>
<evidence type="ECO:0000313" key="1">
    <source>
        <dbReference type="EMBL" id="KNC25237.1"/>
    </source>
</evidence>
<dbReference type="Pfam" id="PF06477">
    <property type="entry name" value="DUF1091"/>
    <property type="match status" value="2"/>
</dbReference>
<evidence type="ECO:0000313" key="2">
    <source>
        <dbReference type="Proteomes" id="UP000037069"/>
    </source>
</evidence>
<dbReference type="OrthoDB" id="8028810at2759"/>
<dbReference type="SMART" id="SM00697">
    <property type="entry name" value="DM8"/>
    <property type="match status" value="2"/>
</dbReference>
<proteinExistence type="predicted"/>
<name>A0A0L0BYW2_LUCCU</name>
<accession>A0A0L0BYW2</accession>
<dbReference type="InterPro" id="IPR010512">
    <property type="entry name" value="DUF1091"/>
</dbReference>
<dbReference type="AlphaFoldDB" id="A0A0L0BYW2"/>
<gene>
    <name evidence="1" type="ORF">FF38_10258</name>
</gene>
<comment type="caution">
    <text evidence="1">The sequence shown here is derived from an EMBL/GenBank/DDBJ whole genome shotgun (WGS) entry which is preliminary data.</text>
</comment>
<protein>
    <submittedName>
        <fullName evidence="1">Uncharacterized protein</fullName>
    </submittedName>
</protein>
<keyword evidence="2" id="KW-1185">Reference proteome</keyword>
<sequence>MSSFRTTETPDYRFVMTLHNNQTLSSITRVIKAVPIPMWNLILVQHNNDVRRGSKVEAKKILYNSTYKVCEFWRYVKRIRVFNNVAQMLFNKKGMGNMSLKCPLAVGTYVMQNIHVPPDTGILKFMYWPNTIYSLFGNVYSQLPDKRMVLVCSYEINATYCYHMKMLSFTTTETPDYRFTMVLHRNNTFSSITRVLKEVPSPMWNLILVQHNKDVRKGSKVDPKKILYNSTYKVCEFWRSVKRIRVFNNVAEMLFNKEGMGNLSLKCPLDVGTYVMTNIHVPPDTGILKIMYWPNTIYTLFGNIYSLEKNRKMVLKCTYEINATVIKSC</sequence>
<organism evidence="1 2">
    <name type="scientific">Lucilia cuprina</name>
    <name type="common">Green bottle fly</name>
    <name type="synonym">Australian sheep blowfly</name>
    <dbReference type="NCBI Taxonomy" id="7375"/>
    <lineage>
        <taxon>Eukaryota</taxon>
        <taxon>Metazoa</taxon>
        <taxon>Ecdysozoa</taxon>
        <taxon>Arthropoda</taxon>
        <taxon>Hexapoda</taxon>
        <taxon>Insecta</taxon>
        <taxon>Pterygota</taxon>
        <taxon>Neoptera</taxon>
        <taxon>Endopterygota</taxon>
        <taxon>Diptera</taxon>
        <taxon>Brachycera</taxon>
        <taxon>Muscomorpha</taxon>
        <taxon>Oestroidea</taxon>
        <taxon>Calliphoridae</taxon>
        <taxon>Luciliinae</taxon>
        <taxon>Lucilia</taxon>
    </lineage>
</organism>
<reference evidence="1 2" key="1">
    <citation type="journal article" date="2015" name="Nat. Commun.">
        <title>Lucilia cuprina genome unlocks parasitic fly biology to underpin future interventions.</title>
        <authorList>
            <person name="Anstead C.A."/>
            <person name="Korhonen P.K."/>
            <person name="Young N.D."/>
            <person name="Hall R.S."/>
            <person name="Jex A.R."/>
            <person name="Murali S.C."/>
            <person name="Hughes D.S."/>
            <person name="Lee S.F."/>
            <person name="Perry T."/>
            <person name="Stroehlein A.J."/>
            <person name="Ansell B.R."/>
            <person name="Breugelmans B."/>
            <person name="Hofmann A."/>
            <person name="Qu J."/>
            <person name="Dugan S."/>
            <person name="Lee S.L."/>
            <person name="Chao H."/>
            <person name="Dinh H."/>
            <person name="Han Y."/>
            <person name="Doddapaneni H.V."/>
            <person name="Worley K.C."/>
            <person name="Muzny D.M."/>
            <person name="Ioannidis P."/>
            <person name="Waterhouse R.M."/>
            <person name="Zdobnov E.M."/>
            <person name="James P.J."/>
            <person name="Bagnall N.H."/>
            <person name="Kotze A.C."/>
            <person name="Gibbs R.A."/>
            <person name="Richards S."/>
            <person name="Batterham P."/>
            <person name="Gasser R.B."/>
        </authorList>
    </citation>
    <scope>NUCLEOTIDE SEQUENCE [LARGE SCALE GENOMIC DNA]</scope>
    <source>
        <strain evidence="1 2">LS</strain>
        <tissue evidence="1">Full body</tissue>
    </source>
</reference>
<dbReference type="PANTHER" id="PTHR20898">
    <property type="entry name" value="DAEDALUS ON 3-RELATED-RELATED"/>
    <property type="match status" value="1"/>
</dbReference>